<accession>A0A1L7NEN7</accession>
<keyword evidence="5 6" id="KW-0378">Hydrolase</keyword>
<keyword evidence="6" id="KW-0862">Zinc</keyword>
<comment type="pathway">
    <text evidence="2 6">Cofactor biosynthesis; 7,8-dihydroneopterin triphosphate biosynthesis; 7,8-dihydroneopterin triphosphate from GTP: step 1/1.</text>
</comment>
<dbReference type="InterPro" id="IPR043134">
    <property type="entry name" value="GTP-CH-I_N"/>
</dbReference>
<dbReference type="InterPro" id="IPR018234">
    <property type="entry name" value="GTP_CycHdrlase_I_CS"/>
</dbReference>
<comment type="similarity">
    <text evidence="3 6">Belongs to the GTP cyclohydrolase I family.</text>
</comment>
<dbReference type="FunFam" id="3.30.1130.10:FF:000001">
    <property type="entry name" value="GTP cyclohydrolase 1"/>
    <property type="match status" value="1"/>
</dbReference>
<dbReference type="SUPFAM" id="SSF55620">
    <property type="entry name" value="Tetrahydrobiopterin biosynthesis enzymes-like"/>
    <property type="match status" value="1"/>
</dbReference>
<dbReference type="InterPro" id="IPR020602">
    <property type="entry name" value="GTP_CycHdrlase_I_dom"/>
</dbReference>
<dbReference type="EMBL" id="CP061723">
    <property type="protein sequence ID" value="QOC96083.1"/>
    <property type="molecule type" value="Genomic_DNA"/>
</dbReference>
<evidence type="ECO:0000313" key="8">
    <source>
        <dbReference type="EMBL" id="BAW23927.1"/>
    </source>
</evidence>
<dbReference type="PANTHER" id="PTHR11109">
    <property type="entry name" value="GTP CYCLOHYDROLASE I"/>
    <property type="match status" value="1"/>
</dbReference>
<dbReference type="NCBIfam" id="NF006825">
    <property type="entry name" value="PRK09347.1-2"/>
    <property type="match status" value="1"/>
</dbReference>
<evidence type="ECO:0000313" key="9">
    <source>
        <dbReference type="EMBL" id="QOC96083.1"/>
    </source>
</evidence>
<dbReference type="GO" id="GO:0006729">
    <property type="term" value="P:tetrahydrobiopterin biosynthetic process"/>
    <property type="evidence" value="ECO:0007669"/>
    <property type="project" value="TreeGrafter"/>
</dbReference>
<dbReference type="Proteomes" id="UP000218731">
    <property type="component" value="Chromosome 1"/>
</dbReference>
<comment type="catalytic activity">
    <reaction evidence="1 6">
        <text>GTP + H2O = 7,8-dihydroneopterin 3'-triphosphate + formate + H(+)</text>
        <dbReference type="Rhea" id="RHEA:17473"/>
        <dbReference type="ChEBI" id="CHEBI:15377"/>
        <dbReference type="ChEBI" id="CHEBI:15378"/>
        <dbReference type="ChEBI" id="CHEBI:15740"/>
        <dbReference type="ChEBI" id="CHEBI:37565"/>
        <dbReference type="ChEBI" id="CHEBI:58462"/>
        <dbReference type="EC" id="3.5.4.16"/>
    </reaction>
</comment>
<dbReference type="GO" id="GO:0006730">
    <property type="term" value="P:one-carbon metabolic process"/>
    <property type="evidence" value="ECO:0007669"/>
    <property type="project" value="UniProtKB-UniRule"/>
</dbReference>
<feature type="binding site" evidence="6">
    <location>
        <position position="75"/>
    </location>
    <ligand>
        <name>Zn(2+)</name>
        <dbReference type="ChEBI" id="CHEBI:29105"/>
    </ligand>
</feature>
<keyword evidence="6" id="KW-0479">Metal-binding</keyword>
<dbReference type="HAMAP" id="MF_00223">
    <property type="entry name" value="FolE"/>
    <property type="match status" value="1"/>
</dbReference>
<feature type="domain" description="GTP cyclohydrolase I" evidence="7">
    <location>
        <begin position="6"/>
        <end position="182"/>
    </location>
</feature>
<keyword evidence="4 6" id="KW-0554">One-carbon metabolism</keyword>
<dbReference type="PROSITE" id="PS00860">
    <property type="entry name" value="GTP_CYCLOHYDROL_1_2"/>
    <property type="match status" value="1"/>
</dbReference>
<dbReference type="Proteomes" id="UP000516786">
    <property type="component" value="Chromosome"/>
</dbReference>
<dbReference type="GO" id="GO:0046654">
    <property type="term" value="P:tetrahydrofolate biosynthetic process"/>
    <property type="evidence" value="ECO:0007669"/>
    <property type="project" value="UniProtKB-UniRule"/>
</dbReference>
<dbReference type="PANTHER" id="PTHR11109:SF7">
    <property type="entry name" value="GTP CYCLOHYDROLASE 1"/>
    <property type="match status" value="1"/>
</dbReference>
<dbReference type="PROSITE" id="PS00859">
    <property type="entry name" value="GTP_CYCLOHYDROL_1_1"/>
    <property type="match status" value="1"/>
</dbReference>
<evidence type="ECO:0000313" key="10">
    <source>
        <dbReference type="Proteomes" id="UP000218731"/>
    </source>
</evidence>
<evidence type="ECO:0000256" key="6">
    <source>
        <dbReference type="HAMAP-Rule" id="MF_00223"/>
    </source>
</evidence>
<evidence type="ECO:0000259" key="7">
    <source>
        <dbReference type="Pfam" id="PF01227"/>
    </source>
</evidence>
<feature type="binding site" evidence="6">
    <location>
        <position position="146"/>
    </location>
    <ligand>
        <name>Zn(2+)</name>
        <dbReference type="ChEBI" id="CHEBI:29105"/>
    </ligand>
</feature>
<evidence type="ECO:0000256" key="2">
    <source>
        <dbReference type="ARBA" id="ARBA00005080"/>
    </source>
</evidence>
<reference evidence="8 10" key="1">
    <citation type="submission" date="2015-11" db="EMBL/GenBank/DDBJ databases">
        <title>Complete genome sequencing of a biphenyl-degrading bacterium, Pseudomonas putida KF715 (=NBRC110667).</title>
        <authorList>
            <person name="Suenaga H."/>
            <person name="Fujihara N."/>
            <person name="Watanabe T."/>
            <person name="Hirose J."/>
            <person name="Kimura N."/>
            <person name="Yamazoe A."/>
            <person name="Hosoyama A."/>
            <person name="Shimodaira J."/>
            <person name="Furukawa K."/>
        </authorList>
    </citation>
    <scope>NUCLEOTIDE SEQUENCE [LARGE SCALE GENOMIC DNA]</scope>
    <source>
        <strain evidence="8 10">KF715</strain>
    </source>
</reference>
<evidence type="ECO:0000256" key="5">
    <source>
        <dbReference type="ARBA" id="ARBA00022801"/>
    </source>
</evidence>
<dbReference type="NCBIfam" id="TIGR00063">
    <property type="entry name" value="folE"/>
    <property type="match status" value="1"/>
</dbReference>
<feature type="binding site" evidence="6">
    <location>
        <position position="78"/>
    </location>
    <ligand>
        <name>Zn(2+)</name>
        <dbReference type="ChEBI" id="CHEBI:29105"/>
    </ligand>
</feature>
<keyword evidence="6" id="KW-0342">GTP-binding</keyword>
<dbReference type="Gene3D" id="3.30.1130.10">
    <property type="match status" value="1"/>
</dbReference>
<sequence>MSHSLAEHYHEILVGIGENPQREGLLDTPQRAAKAMQYLCNGYAQNLHEVVNGALFESENDEMIVVRDIELYSLCEHHLLPFIGKAHVAYLPTGRVLGLSKVARVVDMFARRLQIQENLTRQIAYAVQEVTDAAGVAVVIEAKHMCMMMRGVEKQNSVMMTSVMLGEFRDAPSTRHEFLNLIGRHN</sequence>
<dbReference type="EMBL" id="AP015029">
    <property type="protein sequence ID" value="BAW23927.1"/>
    <property type="molecule type" value="Genomic_DNA"/>
</dbReference>
<dbReference type="InterPro" id="IPR001474">
    <property type="entry name" value="GTP_CycHdrlase_I"/>
</dbReference>
<comment type="subunit">
    <text evidence="6">Homopolymer.</text>
</comment>
<dbReference type="GO" id="GO:0005737">
    <property type="term" value="C:cytoplasm"/>
    <property type="evidence" value="ECO:0007669"/>
    <property type="project" value="TreeGrafter"/>
</dbReference>
<dbReference type="EC" id="3.5.4.16" evidence="6"/>
<evidence type="ECO:0000256" key="3">
    <source>
        <dbReference type="ARBA" id="ARBA00008085"/>
    </source>
</evidence>
<gene>
    <name evidence="6 9" type="primary">folE</name>
    <name evidence="9" type="ORF">ID616_18460</name>
    <name evidence="8" type="ORF">KF715C_ch33540</name>
</gene>
<dbReference type="Pfam" id="PF01227">
    <property type="entry name" value="GTP_cyclohydroI"/>
    <property type="match status" value="1"/>
</dbReference>
<evidence type="ECO:0000313" key="11">
    <source>
        <dbReference type="Proteomes" id="UP000516786"/>
    </source>
</evidence>
<reference evidence="9 11" key="2">
    <citation type="submission" date="2020-09" db="EMBL/GenBank/DDBJ databases">
        <title>Co-existence of a novel multidrug-resistance efflux pump with carbapenem resistance gene blaVIM-2 in one megaplasmid in Pseudomonas putida.</title>
        <authorList>
            <person name="Peng K."/>
            <person name="Li R."/>
        </authorList>
    </citation>
    <scope>NUCLEOTIDE SEQUENCE [LARGE SCALE GENOMIC DNA]</scope>
    <source>
        <strain evidence="9 11">ZXPA-20</strain>
    </source>
</reference>
<dbReference type="GO" id="GO:0003934">
    <property type="term" value="F:GTP cyclohydrolase I activity"/>
    <property type="evidence" value="ECO:0007669"/>
    <property type="project" value="UniProtKB-UniRule"/>
</dbReference>
<dbReference type="UniPathway" id="UPA00848">
    <property type="reaction ID" value="UER00151"/>
</dbReference>
<protein>
    <recommendedName>
        <fullName evidence="6">GTP cyclohydrolase 1</fullName>
        <ecNumber evidence="6">3.5.4.16</ecNumber>
    </recommendedName>
    <alternativeName>
        <fullName evidence="6">GTP cyclohydrolase I</fullName>
        <shortName evidence="6">GTP-CH-I</shortName>
    </alternativeName>
</protein>
<proteinExistence type="inferred from homology"/>
<dbReference type="AlphaFoldDB" id="A0A1L7NEN7"/>
<keyword evidence="6" id="KW-0547">Nucleotide-binding</keyword>
<dbReference type="InterPro" id="IPR043133">
    <property type="entry name" value="GTP-CH-I_C/QueF"/>
</dbReference>
<dbReference type="RefSeq" id="WP_016487730.1">
    <property type="nucleotide sequence ID" value="NZ_AP015029.1"/>
</dbReference>
<evidence type="ECO:0000256" key="1">
    <source>
        <dbReference type="ARBA" id="ARBA00001052"/>
    </source>
</evidence>
<evidence type="ECO:0000256" key="4">
    <source>
        <dbReference type="ARBA" id="ARBA00022563"/>
    </source>
</evidence>
<dbReference type="GO" id="GO:0005525">
    <property type="term" value="F:GTP binding"/>
    <property type="evidence" value="ECO:0007669"/>
    <property type="project" value="UniProtKB-KW"/>
</dbReference>
<organism evidence="8 10">
    <name type="scientific">Pseudomonas putida</name>
    <name type="common">Arthrobacter siderocapsulatus</name>
    <dbReference type="NCBI Taxonomy" id="303"/>
    <lineage>
        <taxon>Bacteria</taxon>
        <taxon>Pseudomonadati</taxon>
        <taxon>Pseudomonadota</taxon>
        <taxon>Gammaproteobacteria</taxon>
        <taxon>Pseudomonadales</taxon>
        <taxon>Pseudomonadaceae</taxon>
        <taxon>Pseudomonas</taxon>
    </lineage>
</organism>
<name>A0A1L7NEN7_PSEPU</name>
<dbReference type="NCBIfam" id="NF006826">
    <property type="entry name" value="PRK09347.1-3"/>
    <property type="match status" value="1"/>
</dbReference>
<dbReference type="Gene3D" id="1.10.286.10">
    <property type="match status" value="1"/>
</dbReference>
<dbReference type="GO" id="GO:0008270">
    <property type="term" value="F:zinc ion binding"/>
    <property type="evidence" value="ECO:0007669"/>
    <property type="project" value="UniProtKB-UniRule"/>
</dbReference>